<proteinExistence type="predicted"/>
<gene>
    <name evidence="1" type="ORF">Tci_909870</name>
</gene>
<protein>
    <submittedName>
        <fullName evidence="1">Uncharacterized protein</fullName>
    </submittedName>
</protein>
<reference evidence="1" key="1">
    <citation type="journal article" date="2019" name="Sci. Rep.">
        <title>Draft genome of Tanacetum cinerariifolium, the natural source of mosquito coil.</title>
        <authorList>
            <person name="Yamashiro T."/>
            <person name="Shiraishi A."/>
            <person name="Satake H."/>
            <person name="Nakayama K."/>
        </authorList>
    </citation>
    <scope>NUCLEOTIDE SEQUENCE</scope>
</reference>
<accession>A0A699VYL3</accession>
<comment type="caution">
    <text evidence="1">The sequence shown here is derived from an EMBL/GenBank/DDBJ whole genome shotgun (WGS) entry which is preliminary data.</text>
</comment>
<sequence length="116" mass="13551">QRFDTQNALKACDADVGHYHDYARGQELAHKFFGDRNGNQIVFEAHEKQDNASSQQLLHTIAERSKNGERRHEARKHRYAAKAGRERLVHGAAVGRIEQIFEVRNKYDGRHREHRH</sequence>
<feature type="non-terminal residue" evidence="1">
    <location>
        <position position="1"/>
    </location>
</feature>
<dbReference type="EMBL" id="BKCJ011492475">
    <property type="protein sequence ID" value="GFD37901.1"/>
    <property type="molecule type" value="Genomic_DNA"/>
</dbReference>
<organism evidence="1">
    <name type="scientific">Tanacetum cinerariifolium</name>
    <name type="common">Dalmatian daisy</name>
    <name type="synonym">Chrysanthemum cinerariifolium</name>
    <dbReference type="NCBI Taxonomy" id="118510"/>
    <lineage>
        <taxon>Eukaryota</taxon>
        <taxon>Viridiplantae</taxon>
        <taxon>Streptophyta</taxon>
        <taxon>Embryophyta</taxon>
        <taxon>Tracheophyta</taxon>
        <taxon>Spermatophyta</taxon>
        <taxon>Magnoliopsida</taxon>
        <taxon>eudicotyledons</taxon>
        <taxon>Gunneridae</taxon>
        <taxon>Pentapetalae</taxon>
        <taxon>asterids</taxon>
        <taxon>campanulids</taxon>
        <taxon>Asterales</taxon>
        <taxon>Asteraceae</taxon>
        <taxon>Asteroideae</taxon>
        <taxon>Anthemideae</taxon>
        <taxon>Anthemidinae</taxon>
        <taxon>Tanacetum</taxon>
    </lineage>
</organism>
<dbReference type="AlphaFoldDB" id="A0A699VYL3"/>
<evidence type="ECO:0000313" key="1">
    <source>
        <dbReference type="EMBL" id="GFD37901.1"/>
    </source>
</evidence>
<name>A0A699VYL3_TANCI</name>